<feature type="non-terminal residue" evidence="1">
    <location>
        <position position="86"/>
    </location>
</feature>
<protein>
    <submittedName>
        <fullName evidence="1">Uncharacterized protein</fullName>
    </submittedName>
</protein>
<reference evidence="1" key="2">
    <citation type="submission" date="2023-05" db="EMBL/GenBank/DDBJ databases">
        <authorList>
            <person name="Fouks B."/>
        </authorList>
    </citation>
    <scope>NUCLEOTIDE SEQUENCE</scope>
    <source>
        <strain evidence="1">Stay&amp;Tobe</strain>
        <tissue evidence="1">Testes</tissue>
    </source>
</reference>
<feature type="non-terminal residue" evidence="1">
    <location>
        <position position="1"/>
    </location>
</feature>
<dbReference type="AlphaFoldDB" id="A0AAD7Z5C1"/>
<name>A0AAD7Z5C1_DIPPU</name>
<evidence type="ECO:0000313" key="1">
    <source>
        <dbReference type="EMBL" id="KAJ9573990.1"/>
    </source>
</evidence>
<reference evidence="1" key="1">
    <citation type="journal article" date="2023" name="IScience">
        <title>Live-bearing cockroach genome reveals convergent evolutionary mechanisms linked to viviparity in insects and beyond.</title>
        <authorList>
            <person name="Fouks B."/>
            <person name="Harrison M.C."/>
            <person name="Mikhailova A.A."/>
            <person name="Marchal E."/>
            <person name="English S."/>
            <person name="Carruthers M."/>
            <person name="Jennings E.C."/>
            <person name="Chiamaka E.L."/>
            <person name="Frigard R.A."/>
            <person name="Pippel M."/>
            <person name="Attardo G.M."/>
            <person name="Benoit J.B."/>
            <person name="Bornberg-Bauer E."/>
            <person name="Tobe S.S."/>
        </authorList>
    </citation>
    <scope>NUCLEOTIDE SEQUENCE</scope>
    <source>
        <strain evidence="1">Stay&amp;Tobe</strain>
    </source>
</reference>
<dbReference type="EMBL" id="JASPKZ010010661">
    <property type="protein sequence ID" value="KAJ9573990.1"/>
    <property type="molecule type" value="Genomic_DNA"/>
</dbReference>
<gene>
    <name evidence="1" type="ORF">L9F63_008620</name>
</gene>
<proteinExistence type="predicted"/>
<comment type="caution">
    <text evidence="1">The sequence shown here is derived from an EMBL/GenBank/DDBJ whole genome shotgun (WGS) entry which is preliminary data.</text>
</comment>
<organism evidence="1 2">
    <name type="scientific">Diploptera punctata</name>
    <name type="common">Pacific beetle cockroach</name>
    <dbReference type="NCBI Taxonomy" id="6984"/>
    <lineage>
        <taxon>Eukaryota</taxon>
        <taxon>Metazoa</taxon>
        <taxon>Ecdysozoa</taxon>
        <taxon>Arthropoda</taxon>
        <taxon>Hexapoda</taxon>
        <taxon>Insecta</taxon>
        <taxon>Pterygota</taxon>
        <taxon>Neoptera</taxon>
        <taxon>Polyneoptera</taxon>
        <taxon>Dictyoptera</taxon>
        <taxon>Blattodea</taxon>
        <taxon>Blaberoidea</taxon>
        <taxon>Blaberidae</taxon>
        <taxon>Diplopterinae</taxon>
        <taxon>Diploptera</taxon>
    </lineage>
</organism>
<sequence length="86" mass="10042">IKNIQLAESQNSINILQFLIKETRNELYRRTDPGHLNNQCVYNFTIQFQSASCMSTIHCLVYNICFLLSYIGNWYIFQIANSCNVV</sequence>
<accession>A0AAD7Z5C1</accession>
<keyword evidence="2" id="KW-1185">Reference proteome</keyword>
<evidence type="ECO:0000313" key="2">
    <source>
        <dbReference type="Proteomes" id="UP001233999"/>
    </source>
</evidence>
<dbReference type="Proteomes" id="UP001233999">
    <property type="component" value="Unassembled WGS sequence"/>
</dbReference>